<sequence length="74" mass="7189">MPPGRGARLGVGWAGGWPGAGGPGAGGAERGELLTAWRDVSGRGIAGGRADEAARPASHRKGTVPAAPQPVAPV</sequence>
<feature type="region of interest" description="Disordered" evidence="1">
    <location>
        <begin position="1"/>
        <end position="29"/>
    </location>
</feature>
<name>A0A2V4NWN9_9ACTN</name>
<gene>
    <name evidence="2" type="ORF">C7C46_33505</name>
</gene>
<evidence type="ECO:0000313" key="2">
    <source>
        <dbReference type="EMBL" id="PYC62216.1"/>
    </source>
</evidence>
<keyword evidence="3" id="KW-1185">Reference proteome</keyword>
<feature type="non-terminal residue" evidence="2">
    <location>
        <position position="74"/>
    </location>
</feature>
<protein>
    <submittedName>
        <fullName evidence="2">Uncharacterized protein</fullName>
    </submittedName>
</protein>
<feature type="compositionally biased region" description="Gly residues" evidence="1">
    <location>
        <begin position="7"/>
        <end position="28"/>
    </location>
</feature>
<reference evidence="2 3" key="1">
    <citation type="submission" date="2018-03" db="EMBL/GenBank/DDBJ databases">
        <title>Bioinformatic expansion and discovery of thiopeptide antibiotics.</title>
        <authorList>
            <person name="Schwalen C.J."/>
            <person name="Hudson G.A."/>
            <person name="Mitchell D.A."/>
        </authorList>
    </citation>
    <scope>NUCLEOTIDE SEQUENCE [LARGE SCALE GENOMIC DNA]</scope>
    <source>
        <strain evidence="2 3">ATCC 21389</strain>
    </source>
</reference>
<feature type="region of interest" description="Disordered" evidence="1">
    <location>
        <begin position="44"/>
        <end position="74"/>
    </location>
</feature>
<accession>A0A2V4NWN9</accession>
<dbReference type="Proteomes" id="UP000248039">
    <property type="component" value="Unassembled WGS sequence"/>
</dbReference>
<organism evidence="2 3">
    <name type="scientific">Streptomyces tateyamensis</name>
    <dbReference type="NCBI Taxonomy" id="565073"/>
    <lineage>
        <taxon>Bacteria</taxon>
        <taxon>Bacillati</taxon>
        <taxon>Actinomycetota</taxon>
        <taxon>Actinomycetes</taxon>
        <taxon>Kitasatosporales</taxon>
        <taxon>Streptomycetaceae</taxon>
        <taxon>Streptomyces</taxon>
    </lineage>
</organism>
<comment type="caution">
    <text evidence="2">The sequence shown here is derived from an EMBL/GenBank/DDBJ whole genome shotgun (WGS) entry which is preliminary data.</text>
</comment>
<dbReference type="EMBL" id="PYBW01000312">
    <property type="protein sequence ID" value="PYC62216.1"/>
    <property type="molecule type" value="Genomic_DNA"/>
</dbReference>
<dbReference type="AlphaFoldDB" id="A0A2V4NWN9"/>
<proteinExistence type="predicted"/>
<evidence type="ECO:0000313" key="3">
    <source>
        <dbReference type="Proteomes" id="UP000248039"/>
    </source>
</evidence>
<evidence type="ECO:0000256" key="1">
    <source>
        <dbReference type="SAM" id="MobiDB-lite"/>
    </source>
</evidence>